<evidence type="ECO:0000256" key="1">
    <source>
        <dbReference type="ARBA" id="ARBA00006068"/>
    </source>
</evidence>
<evidence type="ECO:0000256" key="3">
    <source>
        <dbReference type="ARBA" id="ARBA00022968"/>
    </source>
</evidence>
<evidence type="ECO:0000256" key="2">
    <source>
        <dbReference type="ARBA" id="ARBA00022692"/>
    </source>
</evidence>
<evidence type="ECO:0000256" key="4">
    <source>
        <dbReference type="ARBA" id="ARBA00022989"/>
    </source>
</evidence>
<protein>
    <submittedName>
        <fullName evidence="7">Transcriptional regulator LytR</fullName>
    </submittedName>
</protein>
<feature type="domain" description="Cell envelope-related transcriptional attenuator" evidence="6">
    <location>
        <begin position="90"/>
        <end position="232"/>
    </location>
</feature>
<keyword evidence="2 5" id="KW-0812">Transmembrane</keyword>
<evidence type="ECO:0000259" key="6">
    <source>
        <dbReference type="Pfam" id="PF03816"/>
    </source>
</evidence>
<sequence>MSAEIKQSKKRKPLWLKVLIGVLIAIFVLVIGLAIYAYSVYDNAKKTVNDQMHNEVESIDRKVTKEKVNDLEPLNILLLGVDKRPGERGRSDSLMVLTLKPKQDQMKILSIPRDTRTTIIGRGTEDKINHAYAFGGVDMSINTVENLLDIELDYYVEMNMEGLVEFIDELGGITVQNDLDWVDKGFHYAEGELNLDGKQTLGYVRMRKQDSSGDFGRTGRQRQVIEAAINKGANIASVGKINSFIDILGSNMETNMDFDDMQDLLSNYANVRHNTEEYMLQGSGKRIDGIYYYIVPDEELAKAHNMIVETGSN</sequence>
<dbReference type="RefSeq" id="WP_153835956.1">
    <property type="nucleotide sequence ID" value="NZ_JBHUMW010000043.1"/>
</dbReference>
<gene>
    <name evidence="7" type="ORF">GH885_13600</name>
</gene>
<name>A0A6N7R0M6_9BACI</name>
<comment type="similarity">
    <text evidence="1">Belongs to the LytR/CpsA/Psr (LCP) family.</text>
</comment>
<keyword evidence="8" id="KW-1185">Reference proteome</keyword>
<dbReference type="AlphaFoldDB" id="A0A6N7R0M6"/>
<dbReference type="InterPro" id="IPR004474">
    <property type="entry name" value="LytR_CpsA_psr"/>
</dbReference>
<keyword evidence="3" id="KW-0735">Signal-anchor</keyword>
<reference evidence="7 8" key="1">
    <citation type="submission" date="2019-10" db="EMBL/GenBank/DDBJ databases">
        <title>Gracilibacillus salitolerans sp. nov., a moderate halophile isolated from a saline soil in northwest China.</title>
        <authorList>
            <person name="Gan L."/>
        </authorList>
    </citation>
    <scope>NUCLEOTIDE SEQUENCE [LARGE SCALE GENOMIC DNA]</scope>
    <source>
        <strain evidence="7 8">TP2-8</strain>
    </source>
</reference>
<dbReference type="Gene3D" id="3.40.630.190">
    <property type="entry name" value="LCP protein"/>
    <property type="match status" value="1"/>
</dbReference>
<dbReference type="Pfam" id="PF03816">
    <property type="entry name" value="LytR_cpsA_psr"/>
    <property type="match status" value="1"/>
</dbReference>
<evidence type="ECO:0000313" key="8">
    <source>
        <dbReference type="Proteomes" id="UP000435187"/>
    </source>
</evidence>
<comment type="caution">
    <text evidence="7">The sequence shown here is derived from an EMBL/GenBank/DDBJ whole genome shotgun (WGS) entry which is preliminary data.</text>
</comment>
<dbReference type="NCBIfam" id="TIGR00350">
    <property type="entry name" value="lytR_cpsA_psr"/>
    <property type="match status" value="1"/>
</dbReference>
<organism evidence="7 8">
    <name type="scientific">Gracilibacillus thailandensis</name>
    <dbReference type="NCBI Taxonomy" id="563735"/>
    <lineage>
        <taxon>Bacteria</taxon>
        <taxon>Bacillati</taxon>
        <taxon>Bacillota</taxon>
        <taxon>Bacilli</taxon>
        <taxon>Bacillales</taxon>
        <taxon>Bacillaceae</taxon>
        <taxon>Gracilibacillus</taxon>
    </lineage>
</organism>
<evidence type="ECO:0000313" key="7">
    <source>
        <dbReference type="EMBL" id="MRI67364.1"/>
    </source>
</evidence>
<proteinExistence type="inferred from homology"/>
<dbReference type="GO" id="GO:0071555">
    <property type="term" value="P:cell wall organization"/>
    <property type="evidence" value="ECO:0007669"/>
    <property type="project" value="UniProtKB-KW"/>
</dbReference>
<accession>A0A6N7R0M6</accession>
<dbReference type="PANTHER" id="PTHR33392">
    <property type="entry name" value="POLYISOPRENYL-TEICHOIC ACID--PEPTIDOGLYCAN TEICHOIC ACID TRANSFERASE TAGU"/>
    <property type="match status" value="1"/>
</dbReference>
<keyword evidence="4 5" id="KW-1133">Transmembrane helix</keyword>
<evidence type="ECO:0000256" key="5">
    <source>
        <dbReference type="SAM" id="Phobius"/>
    </source>
</evidence>
<dbReference type="EMBL" id="WJEE01000030">
    <property type="protein sequence ID" value="MRI67364.1"/>
    <property type="molecule type" value="Genomic_DNA"/>
</dbReference>
<dbReference type="Proteomes" id="UP000435187">
    <property type="component" value="Unassembled WGS sequence"/>
</dbReference>
<keyword evidence="5" id="KW-0472">Membrane</keyword>
<feature type="transmembrane region" description="Helical" evidence="5">
    <location>
        <begin position="14"/>
        <end position="38"/>
    </location>
</feature>
<dbReference type="PANTHER" id="PTHR33392:SF6">
    <property type="entry name" value="POLYISOPRENYL-TEICHOIC ACID--PEPTIDOGLYCAN TEICHOIC ACID TRANSFERASE TAGU"/>
    <property type="match status" value="1"/>
</dbReference>
<dbReference type="InterPro" id="IPR050922">
    <property type="entry name" value="LytR/CpsA/Psr_CW_biosynth"/>
</dbReference>